<proteinExistence type="predicted"/>
<feature type="transmembrane region" description="Helical" evidence="4">
    <location>
        <begin position="358"/>
        <end position="381"/>
    </location>
</feature>
<dbReference type="InterPro" id="IPR036259">
    <property type="entry name" value="MFS_trans_sf"/>
</dbReference>
<feature type="transmembrane region" description="Helical" evidence="4">
    <location>
        <begin position="387"/>
        <end position="411"/>
    </location>
</feature>
<feature type="transmembrane region" description="Helical" evidence="4">
    <location>
        <begin position="175"/>
        <end position="195"/>
    </location>
</feature>
<reference evidence="6 7" key="1">
    <citation type="submission" date="2022-04" db="EMBL/GenBank/DDBJ databases">
        <authorList>
            <person name="Grouzdev D.S."/>
            <person name="Pantiukh K.S."/>
            <person name="Krutkina M.S."/>
        </authorList>
    </citation>
    <scope>NUCLEOTIDE SEQUENCE [LARGE SCALE GENOMIC DNA]</scope>
    <source>
        <strain evidence="6 7">6x-1</strain>
    </source>
</reference>
<feature type="transmembrane region" description="Helical" evidence="4">
    <location>
        <begin position="227"/>
        <end position="253"/>
    </location>
</feature>
<dbReference type="Proteomes" id="UP001203284">
    <property type="component" value="Unassembled WGS sequence"/>
</dbReference>
<dbReference type="NCBIfam" id="TIGR04259">
    <property type="entry name" value="oxa_formateAnti"/>
    <property type="match status" value="1"/>
</dbReference>
<dbReference type="PROSITE" id="PS50850">
    <property type="entry name" value="MFS"/>
    <property type="match status" value="1"/>
</dbReference>
<keyword evidence="2 4" id="KW-1133">Transmembrane helix</keyword>
<evidence type="ECO:0000256" key="3">
    <source>
        <dbReference type="ARBA" id="ARBA00023136"/>
    </source>
</evidence>
<evidence type="ECO:0000256" key="1">
    <source>
        <dbReference type="ARBA" id="ARBA00022692"/>
    </source>
</evidence>
<dbReference type="Pfam" id="PF07690">
    <property type="entry name" value="MFS_1"/>
    <property type="match status" value="1"/>
</dbReference>
<sequence>MTTITKDTPELTVRSWEPWVQLACGIVCMAMIANLQYGWTLFVDPIDQAHGWGRAAIQTAFTVFVVTETWLVPVEAWFVDKYGPRIVLMFGAVMITLSWVLNSYADSLTMLYLAAVCGGIGAGSVYGTCVGNALKWFPYRRGLAAGATAAGFGAGAALTVVPIAAMIASHGYQTAFFRFGIGQGLVVLVLALFIYPPKLKIAAPKKQTGLPQTKVDYRPGETLRKPVFWLLYLMFVLVASGGLMAAAQIAPIAKDLGVANQPVNILGLQAVALTLAISLDRIFDGFGRPLFGFISDRIGRENTMFIAFGTAAAMLLLLVYHGSNPVVFVIATACFFGVFGEIYSLFPATAGDTFGSKFAATNAGMLYTAKGTAALLVPFAGIVAASYGWYAVFAIAVAFNATAAFLAMFVLKPVRSAHIARSARAAEQESSLSGKVQSGGAVG</sequence>
<dbReference type="InterPro" id="IPR020846">
    <property type="entry name" value="MFS_dom"/>
</dbReference>
<accession>A0ABT0DCM7</accession>
<comment type="caution">
    <text evidence="6">The sequence shown here is derived from an EMBL/GenBank/DDBJ whole genome shotgun (WGS) entry which is preliminary data.</text>
</comment>
<feature type="transmembrane region" description="Helical" evidence="4">
    <location>
        <begin position="265"/>
        <end position="283"/>
    </location>
</feature>
<dbReference type="PANTHER" id="PTHR11360">
    <property type="entry name" value="MONOCARBOXYLATE TRANSPORTER"/>
    <property type="match status" value="1"/>
</dbReference>
<dbReference type="CDD" id="cd17353">
    <property type="entry name" value="MFS_OFA_like"/>
    <property type="match status" value="1"/>
</dbReference>
<dbReference type="InterPro" id="IPR026355">
    <property type="entry name" value="Oxa/Form_antiport"/>
</dbReference>
<feature type="transmembrane region" description="Helical" evidence="4">
    <location>
        <begin position="20"/>
        <end position="39"/>
    </location>
</feature>
<feature type="transmembrane region" description="Helical" evidence="4">
    <location>
        <begin position="143"/>
        <end position="169"/>
    </location>
</feature>
<dbReference type="InterPro" id="IPR050327">
    <property type="entry name" value="Proton-linked_MCT"/>
</dbReference>
<dbReference type="RefSeq" id="WP_247029614.1">
    <property type="nucleotide sequence ID" value="NZ_JALKCH010000007.1"/>
</dbReference>
<feature type="domain" description="Major facilitator superfamily (MFS) profile" evidence="5">
    <location>
        <begin position="1"/>
        <end position="415"/>
    </location>
</feature>
<feature type="transmembrane region" description="Helical" evidence="4">
    <location>
        <begin position="303"/>
        <end position="320"/>
    </location>
</feature>
<feature type="transmembrane region" description="Helical" evidence="4">
    <location>
        <begin position="59"/>
        <end position="79"/>
    </location>
</feature>
<keyword evidence="3 4" id="KW-0472">Membrane</keyword>
<feature type="transmembrane region" description="Helical" evidence="4">
    <location>
        <begin position="111"/>
        <end position="131"/>
    </location>
</feature>
<evidence type="ECO:0000256" key="4">
    <source>
        <dbReference type="SAM" id="Phobius"/>
    </source>
</evidence>
<evidence type="ECO:0000259" key="5">
    <source>
        <dbReference type="PROSITE" id="PS50850"/>
    </source>
</evidence>
<feature type="transmembrane region" description="Helical" evidence="4">
    <location>
        <begin position="326"/>
        <end position="346"/>
    </location>
</feature>
<dbReference type="EMBL" id="JALKCH010000007">
    <property type="protein sequence ID" value="MCK0197721.1"/>
    <property type="molecule type" value="Genomic_DNA"/>
</dbReference>
<dbReference type="Gene3D" id="1.20.1250.20">
    <property type="entry name" value="MFS general substrate transporter like domains"/>
    <property type="match status" value="2"/>
</dbReference>
<organism evidence="6 7">
    <name type="scientific">Ancylobacter crimeensis</name>
    <dbReference type="NCBI Taxonomy" id="2579147"/>
    <lineage>
        <taxon>Bacteria</taxon>
        <taxon>Pseudomonadati</taxon>
        <taxon>Pseudomonadota</taxon>
        <taxon>Alphaproteobacteria</taxon>
        <taxon>Hyphomicrobiales</taxon>
        <taxon>Xanthobacteraceae</taxon>
        <taxon>Ancylobacter</taxon>
    </lineage>
</organism>
<dbReference type="SUPFAM" id="SSF103473">
    <property type="entry name" value="MFS general substrate transporter"/>
    <property type="match status" value="1"/>
</dbReference>
<feature type="transmembrane region" description="Helical" evidence="4">
    <location>
        <begin position="86"/>
        <end position="105"/>
    </location>
</feature>
<evidence type="ECO:0000313" key="7">
    <source>
        <dbReference type="Proteomes" id="UP001203284"/>
    </source>
</evidence>
<evidence type="ECO:0000256" key="2">
    <source>
        <dbReference type="ARBA" id="ARBA00022989"/>
    </source>
</evidence>
<protein>
    <submittedName>
        <fullName evidence="6">Oxalate/formate MFS antiporter</fullName>
    </submittedName>
</protein>
<dbReference type="PANTHER" id="PTHR11360:SF304">
    <property type="entry name" value="MFS DOMAIN-CONTAINING PROTEIN"/>
    <property type="match status" value="1"/>
</dbReference>
<name>A0ABT0DCM7_9HYPH</name>
<keyword evidence="1 4" id="KW-0812">Transmembrane</keyword>
<dbReference type="InterPro" id="IPR011701">
    <property type="entry name" value="MFS"/>
</dbReference>
<gene>
    <name evidence="6" type="primary">oxlT</name>
    <name evidence="6" type="ORF">MWN34_12440</name>
</gene>
<evidence type="ECO:0000313" key="6">
    <source>
        <dbReference type="EMBL" id="MCK0197721.1"/>
    </source>
</evidence>
<keyword evidence="7" id="KW-1185">Reference proteome</keyword>